<evidence type="ECO:0000313" key="1">
    <source>
        <dbReference type="EMBL" id="PXA68296.1"/>
    </source>
</evidence>
<comment type="caution">
    <text evidence="1">The sequence shown here is derived from an EMBL/GenBank/DDBJ whole genome shotgun (WGS) entry which is preliminary data.</text>
</comment>
<dbReference type="Pfam" id="PF14390">
    <property type="entry name" value="DUF4420"/>
    <property type="match status" value="1"/>
</dbReference>
<evidence type="ECO:0008006" key="3">
    <source>
        <dbReference type="Google" id="ProtNLM"/>
    </source>
</evidence>
<evidence type="ECO:0000313" key="2">
    <source>
        <dbReference type="Proteomes" id="UP000246722"/>
    </source>
</evidence>
<gene>
    <name evidence="1" type="ORF">CTB96_16895</name>
</gene>
<dbReference type="EMBL" id="QHLY01000012">
    <property type="protein sequence ID" value="PXA68296.1"/>
    <property type="molecule type" value="Genomic_DNA"/>
</dbReference>
<sequence>MKASSDIFELLKFDAPDEMKLTRRDTDIEIDGSNVAHALDSLGRRALVVPLQAGDREVFDTESQGVSLETFGIRRGETTHRILIVRCLDPRLDSEFGLLVDDVIRNLQKSQIHPGQTCLEILHRWRTLFATLDGSALSIESQIGLIAELHLFEAIARLDRDAVFACWRGPDRSRHDFVSRECAIEVKATTKRDQLVVSVHGALQLEAPESVPLYLYIEQLELAPFGDSVTSLVNRILGLGIEPQHFLRALAKVGFHPQDSSLYAGFTYVTLRRKLCLVDAKFPRIVRAVFTSPEMIDRLPRIEYSVDVGPISGAAEDSSALTVASEMLAKR</sequence>
<dbReference type="OrthoDB" id="4854145at2"/>
<dbReference type="Proteomes" id="UP000246722">
    <property type="component" value="Unassembled WGS sequence"/>
</dbReference>
<name>A0A317ZPB1_9MICO</name>
<keyword evidence="2" id="KW-1185">Reference proteome</keyword>
<dbReference type="AlphaFoldDB" id="A0A317ZPB1"/>
<organism evidence="1 2">
    <name type="scientific">Cryobacterium arcticum</name>
    <dbReference type="NCBI Taxonomy" id="670052"/>
    <lineage>
        <taxon>Bacteria</taxon>
        <taxon>Bacillati</taxon>
        <taxon>Actinomycetota</taxon>
        <taxon>Actinomycetes</taxon>
        <taxon>Micrococcales</taxon>
        <taxon>Microbacteriaceae</taxon>
        <taxon>Cryobacterium</taxon>
    </lineage>
</organism>
<protein>
    <recommendedName>
        <fullName evidence="3">PD-(D/E)XK motif protein</fullName>
    </recommendedName>
</protein>
<accession>A0A317ZPB1</accession>
<proteinExistence type="predicted"/>
<reference evidence="1 2" key="1">
    <citation type="submission" date="2018-05" db="EMBL/GenBank/DDBJ databases">
        <title>Genetic diversity of glacier-inhabiting Cryobacterium bacteria in China and description of Cryobacterium mengkeensis sp. nov. and Arthrobacter glacialis sp. nov.</title>
        <authorList>
            <person name="Liu Q."/>
            <person name="Xin Y.-H."/>
        </authorList>
    </citation>
    <scope>NUCLEOTIDE SEQUENCE [LARGE SCALE GENOMIC DNA]</scope>
    <source>
        <strain evidence="1 2">SK-1</strain>
    </source>
</reference>
<dbReference type="InterPro" id="IPR025534">
    <property type="entry name" value="DUF4420"/>
</dbReference>